<name>A0ABR5AMM8_9BACL</name>
<dbReference type="Pfam" id="PF00027">
    <property type="entry name" value="cNMP_binding"/>
    <property type="match status" value="1"/>
</dbReference>
<dbReference type="RefSeq" id="WP_041045048.1">
    <property type="nucleotide sequence ID" value="NZ_JXAK01000002.1"/>
</dbReference>
<dbReference type="CDD" id="cd00038">
    <property type="entry name" value="CAP_ED"/>
    <property type="match status" value="1"/>
</dbReference>
<protein>
    <recommendedName>
        <fullName evidence="9">Crp/Fnr family transcriptional regulator</fullName>
    </recommendedName>
</protein>
<dbReference type="SUPFAM" id="SSF46785">
    <property type="entry name" value="Winged helix' DNA-binding domain"/>
    <property type="match status" value="1"/>
</dbReference>
<gene>
    <name evidence="7" type="ORF">SD70_01810</name>
</gene>
<dbReference type="Gene3D" id="1.10.10.10">
    <property type="entry name" value="Winged helix-like DNA-binding domain superfamily/Winged helix DNA-binding domain"/>
    <property type="match status" value="1"/>
</dbReference>
<evidence type="ECO:0000259" key="5">
    <source>
        <dbReference type="PROSITE" id="PS50042"/>
    </source>
</evidence>
<evidence type="ECO:0000313" key="8">
    <source>
        <dbReference type="Proteomes" id="UP000031967"/>
    </source>
</evidence>
<dbReference type="PANTHER" id="PTHR24567:SF74">
    <property type="entry name" value="HTH-TYPE TRANSCRIPTIONAL REGULATOR ARCR"/>
    <property type="match status" value="1"/>
</dbReference>
<dbReference type="EMBL" id="JXAK01000002">
    <property type="protein sequence ID" value="KIL42283.1"/>
    <property type="molecule type" value="Genomic_DNA"/>
</dbReference>
<dbReference type="SUPFAM" id="SSF51206">
    <property type="entry name" value="cAMP-binding domain-like"/>
    <property type="match status" value="1"/>
</dbReference>
<evidence type="ECO:0000256" key="3">
    <source>
        <dbReference type="ARBA" id="ARBA00023159"/>
    </source>
</evidence>
<dbReference type="InterPro" id="IPR000595">
    <property type="entry name" value="cNMP-bd_dom"/>
</dbReference>
<keyword evidence="4" id="KW-0804">Transcription</keyword>
<evidence type="ECO:0000256" key="4">
    <source>
        <dbReference type="ARBA" id="ARBA00023163"/>
    </source>
</evidence>
<dbReference type="Gene3D" id="2.60.120.10">
    <property type="entry name" value="Jelly Rolls"/>
    <property type="match status" value="1"/>
</dbReference>
<dbReference type="PROSITE" id="PS50042">
    <property type="entry name" value="CNMP_BINDING_3"/>
    <property type="match status" value="1"/>
</dbReference>
<dbReference type="PANTHER" id="PTHR24567">
    <property type="entry name" value="CRP FAMILY TRANSCRIPTIONAL REGULATORY PROTEIN"/>
    <property type="match status" value="1"/>
</dbReference>
<evidence type="ECO:0000313" key="7">
    <source>
        <dbReference type="EMBL" id="KIL42283.1"/>
    </source>
</evidence>
<evidence type="ECO:0008006" key="9">
    <source>
        <dbReference type="Google" id="ProtNLM"/>
    </source>
</evidence>
<evidence type="ECO:0000259" key="6">
    <source>
        <dbReference type="PROSITE" id="PS51063"/>
    </source>
</evidence>
<dbReference type="Proteomes" id="UP000031967">
    <property type="component" value="Unassembled WGS sequence"/>
</dbReference>
<feature type="domain" description="Cyclic nucleotide-binding" evidence="5">
    <location>
        <begin position="33"/>
        <end position="136"/>
    </location>
</feature>
<dbReference type="Pfam" id="PF13545">
    <property type="entry name" value="HTH_Crp_2"/>
    <property type="match status" value="1"/>
</dbReference>
<dbReference type="InterPro" id="IPR036388">
    <property type="entry name" value="WH-like_DNA-bd_sf"/>
</dbReference>
<dbReference type="SMART" id="SM00100">
    <property type="entry name" value="cNMP"/>
    <property type="match status" value="1"/>
</dbReference>
<evidence type="ECO:0000256" key="2">
    <source>
        <dbReference type="ARBA" id="ARBA00023125"/>
    </source>
</evidence>
<dbReference type="InterPro" id="IPR014710">
    <property type="entry name" value="RmlC-like_jellyroll"/>
</dbReference>
<dbReference type="InterPro" id="IPR018490">
    <property type="entry name" value="cNMP-bd_dom_sf"/>
</dbReference>
<feature type="domain" description="HTH crp-type" evidence="6">
    <location>
        <begin position="150"/>
        <end position="215"/>
    </location>
</feature>
<proteinExistence type="predicted"/>
<dbReference type="SMART" id="SM00419">
    <property type="entry name" value="HTH_CRP"/>
    <property type="match status" value="1"/>
</dbReference>
<evidence type="ECO:0000256" key="1">
    <source>
        <dbReference type="ARBA" id="ARBA00023015"/>
    </source>
</evidence>
<reference evidence="7 8" key="1">
    <citation type="submission" date="2014-12" db="EMBL/GenBank/DDBJ databases">
        <title>Draft genome sequence of Paenibacillus kamchatkensis strain B-2647.</title>
        <authorList>
            <person name="Karlyshev A.V."/>
            <person name="Kudryashova E.B."/>
        </authorList>
    </citation>
    <scope>NUCLEOTIDE SEQUENCE [LARGE SCALE GENOMIC DNA]</scope>
    <source>
        <strain evidence="7 8">VKM B-2647</strain>
    </source>
</reference>
<organism evidence="7 8">
    <name type="scientific">Gordoniibacillus kamchatkensis</name>
    <dbReference type="NCBI Taxonomy" id="1590651"/>
    <lineage>
        <taxon>Bacteria</taxon>
        <taxon>Bacillati</taxon>
        <taxon>Bacillota</taxon>
        <taxon>Bacilli</taxon>
        <taxon>Bacillales</taxon>
        <taxon>Paenibacillaceae</taxon>
        <taxon>Gordoniibacillus</taxon>
    </lineage>
</organism>
<comment type="caution">
    <text evidence="7">The sequence shown here is derived from an EMBL/GenBank/DDBJ whole genome shotgun (WGS) entry which is preliminary data.</text>
</comment>
<sequence>MVASIADSGLLERFPYLSAIRPEEWAEAQPFARTFPAKARIFQREDADSYGVFLIEGTARISRIGEDGSEHVLSVLAPGEVCALLVLSGLSERDYPGIMTAETDVTALFVSKRSFLRWVQEYSPVRSAVFGSLLENILRMDEQLQAMLSEPLDTRLAKALLRATSERRPLLYTTHHGLAAEIGSAREVVSRALQRFRRQGWVETGRGWVRVVRRSELEAQLDWSGKPGESKKLPKTTRGKA</sequence>
<keyword evidence="3" id="KW-0010">Activator</keyword>
<dbReference type="InterPro" id="IPR050397">
    <property type="entry name" value="Env_Response_Regulators"/>
</dbReference>
<keyword evidence="2" id="KW-0238">DNA-binding</keyword>
<keyword evidence="8" id="KW-1185">Reference proteome</keyword>
<dbReference type="InterPro" id="IPR036390">
    <property type="entry name" value="WH_DNA-bd_sf"/>
</dbReference>
<keyword evidence="1" id="KW-0805">Transcription regulation</keyword>
<dbReference type="PROSITE" id="PS51063">
    <property type="entry name" value="HTH_CRP_2"/>
    <property type="match status" value="1"/>
</dbReference>
<dbReference type="InterPro" id="IPR012318">
    <property type="entry name" value="HTH_CRP"/>
</dbReference>
<accession>A0ABR5AMM8</accession>